<reference evidence="1" key="1">
    <citation type="submission" date="2022-03" db="EMBL/GenBank/DDBJ databases">
        <authorList>
            <person name="Brunel B."/>
        </authorList>
    </citation>
    <scope>NUCLEOTIDE SEQUENCE</scope>
    <source>
        <strain evidence="1">STM4922sample</strain>
    </source>
</reference>
<organism evidence="1 2">
    <name type="scientific">Mesorhizobium ventifaucium</name>
    <dbReference type="NCBI Taxonomy" id="666020"/>
    <lineage>
        <taxon>Bacteria</taxon>
        <taxon>Pseudomonadati</taxon>
        <taxon>Pseudomonadota</taxon>
        <taxon>Alphaproteobacteria</taxon>
        <taxon>Hyphomicrobiales</taxon>
        <taxon>Phyllobacteriaceae</taxon>
        <taxon>Mesorhizobium</taxon>
    </lineage>
</organism>
<comment type="caution">
    <text evidence="1">The sequence shown here is derived from an EMBL/GenBank/DDBJ whole genome shotgun (WGS) entry which is preliminary data.</text>
</comment>
<dbReference type="Proteomes" id="UP001152604">
    <property type="component" value="Unassembled WGS sequence"/>
</dbReference>
<evidence type="ECO:0000313" key="1">
    <source>
        <dbReference type="EMBL" id="CAH2402918.1"/>
    </source>
</evidence>
<gene>
    <name evidence="1" type="ORF">MES4922_300120</name>
</gene>
<proteinExistence type="predicted"/>
<sequence length="68" mass="6913">MGLANWGRPGVANSSPDPWHRILGHGVLGHRPMPNGMAALLAGAAAIALLTPSANAQSANAQQANAHR</sequence>
<protein>
    <submittedName>
        <fullName evidence="1">Uncharacterized protein</fullName>
    </submittedName>
</protein>
<dbReference type="EMBL" id="CAKXZS010000024">
    <property type="protein sequence ID" value="CAH2402918.1"/>
    <property type="molecule type" value="Genomic_DNA"/>
</dbReference>
<keyword evidence="2" id="KW-1185">Reference proteome</keyword>
<name>A0ABN8K0C0_9HYPH</name>
<evidence type="ECO:0000313" key="2">
    <source>
        <dbReference type="Proteomes" id="UP001152604"/>
    </source>
</evidence>
<accession>A0ABN8K0C0</accession>